<evidence type="ECO:0000313" key="3">
    <source>
        <dbReference type="EMBL" id="KEP25240.1"/>
    </source>
</evidence>
<dbReference type="InterPro" id="IPR000594">
    <property type="entry name" value="ThiF_NAD_FAD-bd"/>
</dbReference>
<accession>A0A081L7L4</accession>
<dbReference type="RefSeq" id="WP_034324401.1">
    <property type="nucleotide sequence ID" value="NZ_JAVIKA010000002.1"/>
</dbReference>
<dbReference type="FunFam" id="3.40.50.720:FF:000080">
    <property type="entry name" value="Thiazole biosynthesis adenylyltransferase ThiF"/>
    <property type="match status" value="1"/>
</dbReference>
<dbReference type="PANTHER" id="PTHR10953">
    <property type="entry name" value="UBIQUITIN-ACTIVATING ENZYME E1"/>
    <property type="match status" value="1"/>
</dbReference>
<keyword evidence="4" id="KW-1185">Reference proteome</keyword>
<dbReference type="GO" id="GO:0005829">
    <property type="term" value="C:cytosol"/>
    <property type="evidence" value="ECO:0007669"/>
    <property type="project" value="TreeGrafter"/>
</dbReference>
<sequence>MKERYSRQILFPPVGEKGQQALAASHVLIVGAGALGTASAEGLVRSGIGTLTIVDRDYVEFSNLQRQQLYTEHDAKAHVPKAIASKKRLQEINHEVTIHALIEDAGAELLRPLFQRADIVIDATDNFETRMVMNDLSLETKTPWIYGACVSSQGMYMTILPDKTPCLSCVFTAMPVGGLTCDTAGIISPAVQMVSAYQQTEALKYLTGHEDQIEQKFVTFDLWQSTSFKMDLSRTKQQDCPSCGTKRTYPYLHDQRKKTTVLCGRDTVQIVSKDLANLSFEYLKERLSSICEVEVNDFLIHVRYETYRIVCFKGGRALIHGTNDEKVANSLLARLLGI</sequence>
<dbReference type="eggNOG" id="COG0476">
    <property type="taxonomic scope" value="Bacteria"/>
</dbReference>
<comment type="similarity">
    <text evidence="1">Belongs to the HesA/MoeB/ThiF family.</text>
</comment>
<evidence type="ECO:0000256" key="1">
    <source>
        <dbReference type="ARBA" id="ARBA00009919"/>
    </source>
</evidence>
<organism evidence="3 4">
    <name type="scientific">Bacillus zhangzhouensis</name>
    <dbReference type="NCBI Taxonomy" id="1178540"/>
    <lineage>
        <taxon>Bacteria</taxon>
        <taxon>Bacillati</taxon>
        <taxon>Bacillota</taxon>
        <taxon>Bacilli</taxon>
        <taxon>Bacillales</taxon>
        <taxon>Bacillaceae</taxon>
        <taxon>Bacillus</taxon>
    </lineage>
</organism>
<evidence type="ECO:0000313" key="4">
    <source>
        <dbReference type="Proteomes" id="UP000028091"/>
    </source>
</evidence>
<dbReference type="GO" id="GO:0008641">
    <property type="term" value="F:ubiquitin-like modifier activating enzyme activity"/>
    <property type="evidence" value="ECO:0007669"/>
    <property type="project" value="InterPro"/>
</dbReference>
<reference evidence="3 4" key="1">
    <citation type="submission" date="2012-09" db="EMBL/GenBank/DDBJ databases">
        <title>Genome Sequence of Bacillus sp. DW5-4.</title>
        <authorList>
            <person name="Lai Q."/>
            <person name="Liu Y."/>
            <person name="Shao Z."/>
        </authorList>
    </citation>
    <scope>NUCLEOTIDE SEQUENCE [LARGE SCALE GENOMIC DNA]</scope>
    <source>
        <strain evidence="3 4">DW5-4</strain>
    </source>
</reference>
<dbReference type="GO" id="GO:0004792">
    <property type="term" value="F:thiosulfate-cyanide sulfurtransferase activity"/>
    <property type="evidence" value="ECO:0007669"/>
    <property type="project" value="TreeGrafter"/>
</dbReference>
<dbReference type="GO" id="GO:0016779">
    <property type="term" value="F:nucleotidyltransferase activity"/>
    <property type="evidence" value="ECO:0007669"/>
    <property type="project" value="TreeGrafter"/>
</dbReference>
<dbReference type="PANTHER" id="PTHR10953:SF102">
    <property type="entry name" value="ADENYLYLTRANSFERASE AND SULFURTRANSFERASE MOCS3"/>
    <property type="match status" value="1"/>
</dbReference>
<dbReference type="OrthoDB" id="9804286at2"/>
<dbReference type="AlphaFoldDB" id="A0A081L7L4"/>
<dbReference type="Pfam" id="PF00899">
    <property type="entry name" value="ThiF"/>
    <property type="match status" value="1"/>
</dbReference>
<proteinExistence type="inferred from homology"/>
<dbReference type="SUPFAM" id="SSF69572">
    <property type="entry name" value="Activating enzymes of the ubiquitin-like proteins"/>
    <property type="match status" value="1"/>
</dbReference>
<evidence type="ECO:0000259" key="2">
    <source>
        <dbReference type="Pfam" id="PF00899"/>
    </source>
</evidence>
<dbReference type="EMBL" id="JOTP01000028">
    <property type="protein sequence ID" value="KEP25240.1"/>
    <property type="molecule type" value="Genomic_DNA"/>
</dbReference>
<gene>
    <name evidence="3" type="ORF">BA70_09930</name>
</gene>
<feature type="domain" description="THIF-type NAD/FAD binding fold" evidence="2">
    <location>
        <begin position="5"/>
        <end position="241"/>
    </location>
</feature>
<dbReference type="InterPro" id="IPR035985">
    <property type="entry name" value="Ubiquitin-activating_enz"/>
</dbReference>
<dbReference type="Proteomes" id="UP000028091">
    <property type="component" value="Unassembled WGS sequence"/>
</dbReference>
<dbReference type="InterPro" id="IPR045886">
    <property type="entry name" value="ThiF/MoeB/HesA"/>
</dbReference>
<protein>
    <submittedName>
        <fullName evidence="3">Thiamine biosynthesis protein MoeB</fullName>
    </submittedName>
</protein>
<dbReference type="NCBIfam" id="NF009123">
    <property type="entry name" value="PRK12475.1"/>
    <property type="match status" value="1"/>
</dbReference>
<name>A0A081L7L4_9BACI</name>
<comment type="caution">
    <text evidence="3">The sequence shown here is derived from an EMBL/GenBank/DDBJ whole genome shotgun (WGS) entry which is preliminary data.</text>
</comment>
<dbReference type="CDD" id="cd00757">
    <property type="entry name" value="ThiF_MoeB_HesA_family"/>
    <property type="match status" value="1"/>
</dbReference>
<dbReference type="GO" id="GO:0008146">
    <property type="term" value="F:sulfotransferase activity"/>
    <property type="evidence" value="ECO:0007669"/>
    <property type="project" value="TreeGrafter"/>
</dbReference>
<dbReference type="Gene3D" id="3.40.50.720">
    <property type="entry name" value="NAD(P)-binding Rossmann-like Domain"/>
    <property type="match status" value="1"/>
</dbReference>